<proteinExistence type="predicted"/>
<dbReference type="InterPro" id="IPR013738">
    <property type="entry name" value="Beta_galactosidase_Trimer"/>
</dbReference>
<dbReference type="Gene3D" id="3.40.50.880">
    <property type="match status" value="1"/>
</dbReference>
<evidence type="ECO:0000259" key="1">
    <source>
        <dbReference type="Pfam" id="PF08532"/>
    </source>
</evidence>
<reference evidence="2 3" key="1">
    <citation type="journal article" name="Front. Microbiol.">
        <title>Sugar Metabolism of the First Thermophilic Planctomycete Thermogutta terrifontis: Comparative Genomic and Transcriptomic Approaches.</title>
        <authorList>
            <person name="Elcheninov A.G."/>
            <person name="Menzel P."/>
            <person name="Gudbergsdottir S.R."/>
            <person name="Slesarev A.I."/>
            <person name="Kadnikov V.V."/>
            <person name="Krogh A."/>
            <person name="Bonch-Osmolovskaya E.A."/>
            <person name="Peng X."/>
            <person name="Kublanov I.V."/>
        </authorList>
    </citation>
    <scope>NUCLEOTIDE SEQUENCE [LARGE SCALE GENOMIC DNA]</scope>
    <source>
        <strain evidence="2 3">R1</strain>
    </source>
</reference>
<dbReference type="AlphaFoldDB" id="A0A286RJK8"/>
<protein>
    <recommendedName>
        <fullName evidence="1">Beta-galactosidase trimerisation domain-containing protein</fullName>
    </recommendedName>
</protein>
<dbReference type="Gene3D" id="3.20.20.80">
    <property type="entry name" value="Glycosidases"/>
    <property type="match status" value="1"/>
</dbReference>
<dbReference type="CDD" id="cd03143">
    <property type="entry name" value="A4_beta-galactosidase_middle_domain"/>
    <property type="match status" value="1"/>
</dbReference>
<gene>
    <name evidence="2" type="ORF">THTE_3544</name>
</gene>
<dbReference type="EMBL" id="CP018477">
    <property type="protein sequence ID" value="ASV76145.1"/>
    <property type="molecule type" value="Genomic_DNA"/>
</dbReference>
<dbReference type="InterPro" id="IPR029062">
    <property type="entry name" value="Class_I_gatase-like"/>
</dbReference>
<organism evidence="2 3">
    <name type="scientific">Thermogutta terrifontis</name>
    <dbReference type="NCBI Taxonomy" id="1331910"/>
    <lineage>
        <taxon>Bacteria</taxon>
        <taxon>Pseudomonadati</taxon>
        <taxon>Planctomycetota</taxon>
        <taxon>Planctomycetia</taxon>
        <taxon>Pirellulales</taxon>
        <taxon>Thermoguttaceae</taxon>
        <taxon>Thermogutta</taxon>
    </lineage>
</organism>
<accession>A0A286RJK8</accession>
<evidence type="ECO:0000313" key="3">
    <source>
        <dbReference type="Proteomes" id="UP000215086"/>
    </source>
</evidence>
<dbReference type="GO" id="GO:0004565">
    <property type="term" value="F:beta-galactosidase activity"/>
    <property type="evidence" value="ECO:0007669"/>
    <property type="project" value="InterPro"/>
</dbReference>
<dbReference type="Pfam" id="PF08532">
    <property type="entry name" value="Glyco_hydro_42M"/>
    <property type="match status" value="1"/>
</dbReference>
<dbReference type="GO" id="GO:0005975">
    <property type="term" value="P:carbohydrate metabolic process"/>
    <property type="evidence" value="ECO:0007669"/>
    <property type="project" value="InterPro"/>
</dbReference>
<dbReference type="KEGG" id="ttf:THTE_3544"/>
<keyword evidence="3" id="KW-1185">Reference proteome</keyword>
<name>A0A286RJK8_9BACT</name>
<feature type="domain" description="Beta-galactosidase trimerisation" evidence="1">
    <location>
        <begin position="455"/>
        <end position="587"/>
    </location>
</feature>
<dbReference type="SUPFAM" id="SSF52317">
    <property type="entry name" value="Class I glutamine amidotransferase-like"/>
    <property type="match status" value="1"/>
</dbReference>
<evidence type="ECO:0000313" key="2">
    <source>
        <dbReference type="EMBL" id="ASV76145.1"/>
    </source>
</evidence>
<dbReference type="Proteomes" id="UP000215086">
    <property type="component" value="Chromosome"/>
</dbReference>
<sequence>MTLVIWTDQAAVGSEPLDDPYYRYIATAPEFQPVKHDRQTLTARWDTWLYMPWRYQWTIGTGDEGGQFCRDFGINGGFTDHGDGPFAWLEKWNLRFYNDHTAGKGYLYLRDANQRSRFQAFQRDPRAIRQDREGLKPLDEALLAKLSALVRERVTRLRQSPMRVAYALDDEISWGIFVVPLPWRVLADDQDYQRWLDHYYGGKGPQAQFVTPDAILPQLKGQLKDIDLSPLLDRITFNDSVWANFLGRLVEVANETDPETPCGFVGGQSPNMWGGYDYAKLMKKIQFIEAYDLGSSQAIIRSLNPQNCIPQVTTHFHSDERGTANDVWQSWYYFAHGNRGMIGWVEGWFDGTKPRPWLYEYRSTLKELGQVQGPKLVGARWIHDGIAIYYSHPSIQVSWCLDSEAHGRTWVNRGNDHRLGTSHLVRKAWEYMLTDSGLQYSFISYDTVVLHGIPEEYRVLILPACYALSDAEAQRIREFCLRGGTVIADFCCGLFDQHGKARTRGALDDLFGVRHDGTERAQDFFGERLWVETDQDAAYNYKSYRELFATIPCQLHKGYAVAEKRLPVLTLRKVGKGTAVYVNLSPQRYLQYREEGTADDRSRLPFVTPIFDAGIRPWIQVTNEGRRPANVETCYWKNRGRIFVFVVQNAPVTGSMFGETGATSLKTRTIPIVVRLNRTVRDVQDERSGANLGDGDRFEFQFPMAEAVFFSFRDDTQ</sequence>